<sequence length="265" mass="30391">MKSRVLTQNVEVQYGSSADQVQSTSAVFKCRCIDKHSDQVQLLLVEFEISRYGDISMTHEDLLALVQIEVAAGRHRARACARALKRRRLNKWKRCVLSFAFERLAVGSFAYILVNQQARFEEFVELIEFYILFHEMNYLTRARHQRPAQVCFLTDSRKSLTEAAGSPNLNGENHRLEFVMLLEPATTSLFFRKSVYNSKLVSIERYKQYEPKTTNLTPNNDGNQRSEADLANSHPDLIKSEILKSHRFTPNSLTGPVQTVTLTNT</sequence>
<evidence type="ECO:0000313" key="1">
    <source>
        <dbReference type="EMBL" id="KZV50162.1"/>
    </source>
</evidence>
<gene>
    <name evidence="1" type="ORF">F511_17524</name>
</gene>
<keyword evidence="2" id="KW-1185">Reference proteome</keyword>
<organism evidence="1 2">
    <name type="scientific">Dorcoceras hygrometricum</name>
    <dbReference type="NCBI Taxonomy" id="472368"/>
    <lineage>
        <taxon>Eukaryota</taxon>
        <taxon>Viridiplantae</taxon>
        <taxon>Streptophyta</taxon>
        <taxon>Embryophyta</taxon>
        <taxon>Tracheophyta</taxon>
        <taxon>Spermatophyta</taxon>
        <taxon>Magnoliopsida</taxon>
        <taxon>eudicotyledons</taxon>
        <taxon>Gunneridae</taxon>
        <taxon>Pentapetalae</taxon>
        <taxon>asterids</taxon>
        <taxon>lamiids</taxon>
        <taxon>Lamiales</taxon>
        <taxon>Gesneriaceae</taxon>
        <taxon>Didymocarpoideae</taxon>
        <taxon>Trichosporeae</taxon>
        <taxon>Loxocarpinae</taxon>
        <taxon>Dorcoceras</taxon>
    </lineage>
</organism>
<dbReference type="Proteomes" id="UP000250235">
    <property type="component" value="Unassembled WGS sequence"/>
</dbReference>
<dbReference type="EMBL" id="KQ992533">
    <property type="protein sequence ID" value="KZV50162.1"/>
    <property type="molecule type" value="Genomic_DNA"/>
</dbReference>
<accession>A0A2Z7CST1</accession>
<name>A0A2Z7CST1_9LAMI</name>
<proteinExistence type="predicted"/>
<dbReference type="AlphaFoldDB" id="A0A2Z7CST1"/>
<protein>
    <submittedName>
        <fullName evidence="1">Uncharacterized protein</fullName>
    </submittedName>
</protein>
<reference evidence="1 2" key="1">
    <citation type="journal article" date="2015" name="Proc. Natl. Acad. Sci. U.S.A.">
        <title>The resurrection genome of Boea hygrometrica: A blueprint for survival of dehydration.</title>
        <authorList>
            <person name="Xiao L."/>
            <person name="Yang G."/>
            <person name="Zhang L."/>
            <person name="Yang X."/>
            <person name="Zhao S."/>
            <person name="Ji Z."/>
            <person name="Zhou Q."/>
            <person name="Hu M."/>
            <person name="Wang Y."/>
            <person name="Chen M."/>
            <person name="Xu Y."/>
            <person name="Jin H."/>
            <person name="Xiao X."/>
            <person name="Hu G."/>
            <person name="Bao F."/>
            <person name="Hu Y."/>
            <person name="Wan P."/>
            <person name="Li L."/>
            <person name="Deng X."/>
            <person name="Kuang T."/>
            <person name="Xiang C."/>
            <person name="Zhu J.K."/>
            <person name="Oliver M.J."/>
            <person name="He Y."/>
        </authorList>
    </citation>
    <scope>NUCLEOTIDE SEQUENCE [LARGE SCALE GENOMIC DNA]</scope>
    <source>
        <strain evidence="2">cv. XS01</strain>
    </source>
</reference>
<evidence type="ECO:0000313" key="2">
    <source>
        <dbReference type="Proteomes" id="UP000250235"/>
    </source>
</evidence>